<comment type="subcellular location">
    <subcellularLocation>
        <location evidence="7">Cell inner membrane</location>
        <topology evidence="7">Single-pass membrane protein</topology>
    </subcellularLocation>
</comment>
<dbReference type="EMBL" id="JAUOQI010000018">
    <property type="protein sequence ID" value="MDO6579343.1"/>
    <property type="molecule type" value="Genomic_DNA"/>
</dbReference>
<name>A0AAW7Z7J0_9ALTE</name>
<organism evidence="8 9">
    <name type="scientific">Alteromonas stellipolaris</name>
    <dbReference type="NCBI Taxonomy" id="233316"/>
    <lineage>
        <taxon>Bacteria</taxon>
        <taxon>Pseudomonadati</taxon>
        <taxon>Pseudomonadota</taxon>
        <taxon>Gammaproteobacteria</taxon>
        <taxon>Alteromonadales</taxon>
        <taxon>Alteromonadaceae</taxon>
        <taxon>Alteromonas/Salinimonas group</taxon>
        <taxon>Alteromonas</taxon>
    </lineage>
</organism>
<dbReference type="Pfam" id="PF02618">
    <property type="entry name" value="YceG"/>
    <property type="match status" value="1"/>
</dbReference>
<gene>
    <name evidence="7 8" type="primary">mltG</name>
    <name evidence="8" type="ORF">Q4527_18240</name>
</gene>
<keyword evidence="7" id="KW-0997">Cell inner membrane</keyword>
<evidence type="ECO:0000256" key="6">
    <source>
        <dbReference type="ARBA" id="ARBA00023316"/>
    </source>
</evidence>
<evidence type="ECO:0000256" key="7">
    <source>
        <dbReference type="HAMAP-Rule" id="MF_02065"/>
    </source>
</evidence>
<dbReference type="AlphaFoldDB" id="A0AAW7Z7J0"/>
<dbReference type="GO" id="GO:0009252">
    <property type="term" value="P:peptidoglycan biosynthetic process"/>
    <property type="evidence" value="ECO:0007669"/>
    <property type="project" value="UniProtKB-UniRule"/>
</dbReference>
<dbReference type="CDD" id="cd08010">
    <property type="entry name" value="MltG_like"/>
    <property type="match status" value="1"/>
</dbReference>
<comment type="caution">
    <text evidence="8">The sequence shown here is derived from an EMBL/GenBank/DDBJ whole genome shotgun (WGS) entry which is preliminary data.</text>
</comment>
<feature type="site" description="Important for catalytic activity" evidence="7">
    <location>
        <position position="230"/>
    </location>
</feature>
<dbReference type="EC" id="4.2.2.29" evidence="7"/>
<sequence length="347" mass="38411">MRIVISIGIMLALVVGAITFGVLYVNGQASSPLSISQPQLYTVEKGSSGYKVVRELRARDLIDSPELATKLWLKFFATNTHVKSGTYRLTPGQSLREVFATLSRGEEHYFAVSLVEGLTLKEWLVTLNAQSELINDVTFEQVEQTIKTTSPLSEEKAALTPWLNDASSAEGLFLADTYFFTANTAASSILKRAHKAMLDYVETQWQQRQADLPLNSPYDALILASIIEKETAVSAERTKIAGVFVNRLRKNMRLQTDPTVIYGIGDAYDGNITRKHLRTPTPYNTYTIKGLPPTPIAMAGKEAIWAALNPMETDALYFVARGDGSHEFSSSLAAHNAAVRKYQLNRK</sequence>
<keyword evidence="5 7" id="KW-0456">Lyase</keyword>
<protein>
    <recommendedName>
        <fullName evidence="7">Endolytic murein transglycosylase</fullName>
        <ecNumber evidence="7">4.2.2.29</ecNumber>
    </recommendedName>
    <alternativeName>
        <fullName evidence="7">Peptidoglycan lytic transglycosylase</fullName>
    </alternativeName>
    <alternativeName>
        <fullName evidence="7">Peptidoglycan polymerization terminase</fullName>
    </alternativeName>
</protein>
<keyword evidence="6 7" id="KW-0961">Cell wall biogenesis/degradation</keyword>
<dbReference type="Proteomes" id="UP001170717">
    <property type="component" value="Unassembled WGS sequence"/>
</dbReference>
<dbReference type="GO" id="GO:0071555">
    <property type="term" value="P:cell wall organization"/>
    <property type="evidence" value="ECO:0007669"/>
    <property type="project" value="UniProtKB-KW"/>
</dbReference>
<feature type="transmembrane region" description="Helical" evidence="7">
    <location>
        <begin position="7"/>
        <end position="25"/>
    </location>
</feature>
<keyword evidence="1 7" id="KW-1003">Cell membrane</keyword>
<proteinExistence type="inferred from homology"/>
<dbReference type="PANTHER" id="PTHR30518">
    <property type="entry name" value="ENDOLYTIC MUREIN TRANSGLYCOSYLASE"/>
    <property type="match status" value="1"/>
</dbReference>
<dbReference type="Gene3D" id="3.30.160.60">
    <property type="entry name" value="Classic Zinc Finger"/>
    <property type="match status" value="1"/>
</dbReference>
<keyword evidence="2 7" id="KW-0812">Transmembrane</keyword>
<dbReference type="RefSeq" id="WP_303538969.1">
    <property type="nucleotide sequence ID" value="NZ_JAUOQI010000018.1"/>
</dbReference>
<evidence type="ECO:0000256" key="5">
    <source>
        <dbReference type="ARBA" id="ARBA00023239"/>
    </source>
</evidence>
<comment type="catalytic activity">
    <reaction evidence="7">
        <text>a peptidoglycan chain = a peptidoglycan chain with N-acetyl-1,6-anhydromuramyl-[peptide] at the reducing end + a peptidoglycan chain with N-acetylglucosamine at the non-reducing end.</text>
        <dbReference type="EC" id="4.2.2.29"/>
    </reaction>
</comment>
<reference evidence="8" key="1">
    <citation type="submission" date="2023-07" db="EMBL/GenBank/DDBJ databases">
        <title>Genome content predicts the carbon catabolic preferences of heterotrophic bacteria.</title>
        <authorList>
            <person name="Gralka M."/>
        </authorList>
    </citation>
    <scope>NUCLEOTIDE SEQUENCE</scope>
    <source>
        <strain evidence="8">F2M12</strain>
    </source>
</reference>
<dbReference type="PANTHER" id="PTHR30518:SF2">
    <property type="entry name" value="ENDOLYTIC MUREIN TRANSGLYCOSYLASE"/>
    <property type="match status" value="1"/>
</dbReference>
<dbReference type="GO" id="GO:0008932">
    <property type="term" value="F:lytic endotransglycosylase activity"/>
    <property type="evidence" value="ECO:0007669"/>
    <property type="project" value="UniProtKB-UniRule"/>
</dbReference>
<dbReference type="HAMAP" id="MF_02065">
    <property type="entry name" value="MltG"/>
    <property type="match status" value="1"/>
</dbReference>
<comment type="similarity">
    <text evidence="7">Belongs to the transglycosylase MltG family.</text>
</comment>
<evidence type="ECO:0000313" key="9">
    <source>
        <dbReference type="Proteomes" id="UP001170717"/>
    </source>
</evidence>
<keyword evidence="4 7" id="KW-0472">Membrane</keyword>
<dbReference type="GO" id="GO:0005886">
    <property type="term" value="C:plasma membrane"/>
    <property type="evidence" value="ECO:0007669"/>
    <property type="project" value="UniProtKB-SubCell"/>
</dbReference>
<accession>A0AAW7Z7J0</accession>
<evidence type="ECO:0000256" key="1">
    <source>
        <dbReference type="ARBA" id="ARBA00022475"/>
    </source>
</evidence>
<dbReference type="NCBIfam" id="TIGR00247">
    <property type="entry name" value="endolytic transglycosylase MltG"/>
    <property type="match status" value="1"/>
</dbReference>
<evidence type="ECO:0000313" key="8">
    <source>
        <dbReference type="EMBL" id="MDO6579343.1"/>
    </source>
</evidence>
<dbReference type="Gene3D" id="3.30.1490.480">
    <property type="entry name" value="Endolytic murein transglycosylase"/>
    <property type="match status" value="1"/>
</dbReference>
<dbReference type="InterPro" id="IPR003770">
    <property type="entry name" value="MLTG-like"/>
</dbReference>
<evidence type="ECO:0000256" key="3">
    <source>
        <dbReference type="ARBA" id="ARBA00022989"/>
    </source>
</evidence>
<keyword evidence="3 7" id="KW-1133">Transmembrane helix</keyword>
<evidence type="ECO:0000256" key="4">
    <source>
        <dbReference type="ARBA" id="ARBA00023136"/>
    </source>
</evidence>
<comment type="function">
    <text evidence="7">Functions as a peptidoglycan terminase that cleaves nascent peptidoglycan strands endolytically to terminate their elongation.</text>
</comment>
<evidence type="ECO:0000256" key="2">
    <source>
        <dbReference type="ARBA" id="ARBA00022692"/>
    </source>
</evidence>